<organism evidence="4 6">
    <name type="scientific">Methanohalophilus euhalobius</name>
    <dbReference type="NCBI Taxonomy" id="51203"/>
    <lineage>
        <taxon>Archaea</taxon>
        <taxon>Methanobacteriati</taxon>
        <taxon>Methanobacteriota</taxon>
        <taxon>Stenosarchaea group</taxon>
        <taxon>Methanomicrobia</taxon>
        <taxon>Methanosarcinales</taxon>
        <taxon>Methanosarcinaceae</taxon>
        <taxon>Methanohalophilus</taxon>
    </lineage>
</organism>
<dbReference type="Proteomes" id="UP000217726">
    <property type="component" value="Unassembled WGS sequence"/>
</dbReference>
<dbReference type="InterPro" id="IPR012349">
    <property type="entry name" value="Split_barrel_FMN-bd"/>
</dbReference>
<reference evidence="3 8" key="3">
    <citation type="submission" date="2018-10" db="EMBL/GenBank/DDBJ databases">
        <title>Cultivation of a novel Methanohalophilus strain from Kebrit Deep of the Red Sea and a genomic comparison of members of the genus Methanohalophilus.</title>
        <authorList>
            <person name="Guan Y."/>
            <person name="Ngugi D.K."/>
            <person name="Stingl U."/>
        </authorList>
    </citation>
    <scope>NUCLEOTIDE SEQUENCE [LARGE SCALE GENOMIC DNA]</scope>
    <source>
        <strain evidence="3 8">DSM 10369</strain>
    </source>
</reference>
<sequence>MVKLTEDMKESIANVSRPLPFATASKDGIPNVIPIGMCKLVDDATIWIVDNYFLKTRNNLEENPKASLYVWGEGSKGCFQIKGDVEIKTEGDDYDAAYAMAKEKGEKYPAKALIVMKITDVFECKSGPEAGKKLL</sequence>
<evidence type="ECO:0000313" key="8">
    <source>
        <dbReference type="Proteomes" id="UP000273978"/>
    </source>
</evidence>
<dbReference type="InterPro" id="IPR011576">
    <property type="entry name" value="Pyridox_Oxase_N"/>
</dbReference>
<dbReference type="SUPFAM" id="SSF50475">
    <property type="entry name" value="FMN-binding split barrel"/>
    <property type="match status" value="1"/>
</dbReference>
<dbReference type="PANTHER" id="PTHR40660">
    <property type="entry name" value="5'-PHOSPHATE OXIDASE PUTATIVE DOMAIN-CONTAINING PROTEIN-RELATED"/>
    <property type="match status" value="1"/>
</dbReference>
<reference evidence="4" key="1">
    <citation type="submission" date="2017-09" db="EMBL/GenBank/DDBJ databases">
        <authorList>
            <person name="Ehlers B."/>
            <person name="Leendertz F.H."/>
        </authorList>
    </citation>
    <scope>NUCLEOTIDE SEQUENCE [LARGE SCALE GENOMIC DNA]</scope>
    <source>
        <strain evidence="4">WG-1MB</strain>
    </source>
</reference>
<dbReference type="PANTHER" id="PTHR40660:SF1">
    <property type="entry name" value="5'-PHOSPHATE OXIDASE PUTATIVE DOMAIN-CONTAINING PROTEIN-RELATED"/>
    <property type="match status" value="1"/>
</dbReference>
<evidence type="ECO:0000313" key="2">
    <source>
        <dbReference type="EMBL" id="PQV42655.1"/>
    </source>
</evidence>
<dbReference type="EMBL" id="PVBU01000005">
    <property type="protein sequence ID" value="PQV42655.1"/>
    <property type="molecule type" value="Genomic_DNA"/>
</dbReference>
<dbReference type="AlphaFoldDB" id="A0A285ERZ5"/>
<dbReference type="Proteomes" id="UP000273978">
    <property type="component" value="Unassembled WGS sequence"/>
</dbReference>
<evidence type="ECO:0000313" key="5">
    <source>
        <dbReference type="EMBL" id="TCL11252.1"/>
    </source>
</evidence>
<evidence type="ECO:0000313" key="9">
    <source>
        <dbReference type="Proteomes" id="UP000295404"/>
    </source>
</evidence>
<evidence type="ECO:0000313" key="6">
    <source>
        <dbReference type="Proteomes" id="UP000217726"/>
    </source>
</evidence>
<evidence type="ECO:0000313" key="3">
    <source>
        <dbReference type="EMBL" id="RNI08683.1"/>
    </source>
</evidence>
<dbReference type="RefSeq" id="WP_096711507.1">
    <property type="nucleotide sequence ID" value="NZ_OBDR01000001.1"/>
</dbReference>
<dbReference type="EMBL" id="SMMS01000001">
    <property type="protein sequence ID" value="TCL11252.1"/>
    <property type="molecule type" value="Genomic_DNA"/>
</dbReference>
<dbReference type="Gene3D" id="2.30.110.10">
    <property type="entry name" value="Electron Transport, Fmn-binding Protein, Chain A"/>
    <property type="match status" value="1"/>
</dbReference>
<proteinExistence type="predicted"/>
<dbReference type="Pfam" id="PF01243">
    <property type="entry name" value="PNPOx_N"/>
    <property type="match status" value="1"/>
</dbReference>
<dbReference type="Proteomes" id="UP000251060">
    <property type="component" value="Unassembled WGS sequence"/>
</dbReference>
<dbReference type="Proteomes" id="UP000295404">
    <property type="component" value="Unassembled WGS sequence"/>
</dbReference>
<dbReference type="EMBL" id="OBDR01000001">
    <property type="protein sequence ID" value="SNY00906.1"/>
    <property type="molecule type" value="Genomic_DNA"/>
</dbReference>
<protein>
    <submittedName>
        <fullName evidence="3">Pyridoxamine 5-phosphate oxidase</fullName>
    </submittedName>
</protein>
<dbReference type="OrthoDB" id="11359at2157"/>
<accession>A0A285ERZ5</accession>
<evidence type="ECO:0000313" key="7">
    <source>
        <dbReference type="Proteomes" id="UP000251060"/>
    </source>
</evidence>
<dbReference type="EMBL" id="RJJF01000016">
    <property type="protein sequence ID" value="RNI08683.1"/>
    <property type="molecule type" value="Genomic_DNA"/>
</dbReference>
<name>A0A285ERZ5_9EURY</name>
<feature type="domain" description="Pyridoxamine 5'-phosphate oxidase N-terminal" evidence="1">
    <location>
        <begin position="16"/>
        <end position="123"/>
    </location>
</feature>
<reference evidence="6" key="2">
    <citation type="submission" date="2017-09" db="EMBL/GenBank/DDBJ databases">
        <authorList>
            <person name="Varghese N."/>
            <person name="Submissions S."/>
        </authorList>
    </citation>
    <scope>NUCLEOTIDE SEQUENCE [LARGE SCALE GENOMIC DNA]</scope>
    <source>
        <strain evidence="6">WG-1MB</strain>
    </source>
</reference>
<evidence type="ECO:0000259" key="1">
    <source>
        <dbReference type="Pfam" id="PF01243"/>
    </source>
</evidence>
<gene>
    <name evidence="2" type="ORF">B0H22_105119</name>
    <name evidence="5" type="ORF">C7960_0376</name>
    <name evidence="3" type="ORF">EDD83_06240</name>
    <name evidence="4" type="ORF">SAMN06295989_101340</name>
</gene>
<keyword evidence="6" id="KW-1185">Reference proteome</keyword>
<reference evidence="5 9" key="4">
    <citation type="submission" date="2019-03" db="EMBL/GenBank/DDBJ databases">
        <title>Subsurface microbial communities from deep shales in Ohio and West Virginia, USA.</title>
        <authorList>
            <person name="Wrighton K."/>
        </authorList>
    </citation>
    <scope>NUCLEOTIDE SEQUENCE [LARGE SCALE GENOMIC DNA]</scope>
    <source>
        <strain evidence="2 7">DSM 10369</strain>
        <strain evidence="5 9">WG1_MB</strain>
    </source>
</reference>
<evidence type="ECO:0000313" key="4">
    <source>
        <dbReference type="EMBL" id="SNY00906.1"/>
    </source>
</evidence>